<protein>
    <submittedName>
        <fullName evidence="1">Uncharacterized protein</fullName>
    </submittedName>
</protein>
<reference evidence="1" key="1">
    <citation type="submission" date="2023-05" db="EMBL/GenBank/DDBJ databases">
        <authorList>
            <consortium name="ELIXIR-Norway"/>
        </authorList>
    </citation>
    <scope>NUCLEOTIDE SEQUENCE</scope>
</reference>
<evidence type="ECO:0000313" key="2">
    <source>
        <dbReference type="Proteomes" id="UP001162501"/>
    </source>
</evidence>
<proteinExistence type="predicted"/>
<reference evidence="1" key="2">
    <citation type="submission" date="2025-03" db="EMBL/GenBank/DDBJ databases">
        <authorList>
            <consortium name="ELIXIR-Norway"/>
            <consortium name="Elixir Norway"/>
        </authorList>
    </citation>
    <scope>NUCLEOTIDE SEQUENCE</scope>
</reference>
<accession>A0AC59Z9G8</accession>
<dbReference type="EMBL" id="OX596110">
    <property type="protein sequence ID" value="CAN0318018.1"/>
    <property type="molecule type" value="Genomic_DNA"/>
</dbReference>
<gene>
    <name evidence="1" type="ORF">MRATA1EN22A_LOCUS15527</name>
</gene>
<evidence type="ECO:0000313" key="1">
    <source>
        <dbReference type="EMBL" id="CAN0318018.1"/>
    </source>
</evidence>
<dbReference type="Proteomes" id="UP001162501">
    <property type="component" value="Chromosome 26"/>
</dbReference>
<organism evidence="1 2">
    <name type="scientific">Rangifer tarandus platyrhynchus</name>
    <name type="common">Svalbard reindeer</name>
    <dbReference type="NCBI Taxonomy" id="3082113"/>
    <lineage>
        <taxon>Eukaryota</taxon>
        <taxon>Metazoa</taxon>
        <taxon>Chordata</taxon>
        <taxon>Craniata</taxon>
        <taxon>Vertebrata</taxon>
        <taxon>Euteleostomi</taxon>
        <taxon>Mammalia</taxon>
        <taxon>Eutheria</taxon>
        <taxon>Laurasiatheria</taxon>
        <taxon>Artiodactyla</taxon>
        <taxon>Ruminantia</taxon>
        <taxon>Pecora</taxon>
        <taxon>Cervidae</taxon>
        <taxon>Odocoileinae</taxon>
        <taxon>Rangifer</taxon>
    </lineage>
</organism>
<name>A0AC59Z9G8_RANTA</name>
<sequence length="128" mass="14137">MEDSIQKPAPNTLELTCNPPADPPTLPAPLTPQPHTPSLQQVPVSTSEYLLKVTAPESSRNDQQRSLAESRHSSVGKLDTAELKCSTTYGKQKRLSALACCRMERRLAEITKSDNAEKRRVVQALQKE</sequence>